<dbReference type="eggNOG" id="COG0810">
    <property type="taxonomic scope" value="Bacteria"/>
</dbReference>
<gene>
    <name evidence="11" type="ordered locus">Dfer_0606</name>
</gene>
<comment type="similarity">
    <text evidence="2">Belongs to the TonB family.</text>
</comment>
<evidence type="ECO:0000256" key="2">
    <source>
        <dbReference type="ARBA" id="ARBA00006555"/>
    </source>
</evidence>
<dbReference type="GO" id="GO:0015031">
    <property type="term" value="P:protein transport"/>
    <property type="evidence" value="ECO:0007669"/>
    <property type="project" value="UniProtKB-KW"/>
</dbReference>
<name>C6W0D6_DYAFD</name>
<evidence type="ECO:0000313" key="12">
    <source>
        <dbReference type="Proteomes" id="UP000002011"/>
    </source>
</evidence>
<evidence type="ECO:0000256" key="6">
    <source>
        <dbReference type="ARBA" id="ARBA00022692"/>
    </source>
</evidence>
<evidence type="ECO:0000256" key="7">
    <source>
        <dbReference type="ARBA" id="ARBA00022927"/>
    </source>
</evidence>
<keyword evidence="12" id="KW-1185">Reference proteome</keyword>
<keyword evidence="9" id="KW-0472">Membrane</keyword>
<sequence length="325" mass="36087">MQPRIPEPLLLNYLTLLLIAAAVTPALATNRHYRNDSLDARPAFLQTTRIAGRITDGASRPVANAAVLIAGSERGTISNLSGSFEIPDAPLSGMLVIKHPDFETRQQPILQSVIEYAIVLKPMPRTALRSQAKASKKESEAATESSSPLRLDRWPYFQGGYKALNKFLANNLKYPRQARENGVEGPVQVSFLLDEDGNVSSGRIVKSPGTELDEEALRLVGMMPKWTPAQKDGKPIAVWYTISIHFDPQVDNLPLKIKEEIPKLFSRKMKMDPVKAPLPVKAEFKRLFNSGAVDLSAHEPPQTRLRNYGGGYATRPFYVPFKFQP</sequence>
<proteinExistence type="inferred from homology"/>
<keyword evidence="8" id="KW-1133">Transmembrane helix</keyword>
<evidence type="ECO:0000256" key="9">
    <source>
        <dbReference type="ARBA" id="ARBA00023136"/>
    </source>
</evidence>
<dbReference type="GO" id="GO:0098797">
    <property type="term" value="C:plasma membrane protein complex"/>
    <property type="evidence" value="ECO:0007669"/>
    <property type="project" value="TreeGrafter"/>
</dbReference>
<dbReference type="Proteomes" id="UP000002011">
    <property type="component" value="Chromosome"/>
</dbReference>
<dbReference type="OrthoDB" id="9812355at2"/>
<dbReference type="KEGG" id="dfe:Dfer_0606"/>
<dbReference type="InterPro" id="IPR008969">
    <property type="entry name" value="CarboxyPept-like_regulatory"/>
</dbReference>
<dbReference type="InterPro" id="IPR037682">
    <property type="entry name" value="TonB_C"/>
</dbReference>
<dbReference type="GO" id="GO:0031992">
    <property type="term" value="F:energy transducer activity"/>
    <property type="evidence" value="ECO:0007669"/>
    <property type="project" value="TreeGrafter"/>
</dbReference>
<dbReference type="PANTHER" id="PTHR33446:SF2">
    <property type="entry name" value="PROTEIN TONB"/>
    <property type="match status" value="1"/>
</dbReference>
<accession>C6W0D6</accession>
<evidence type="ECO:0000256" key="5">
    <source>
        <dbReference type="ARBA" id="ARBA00022519"/>
    </source>
</evidence>
<evidence type="ECO:0000259" key="10">
    <source>
        <dbReference type="PROSITE" id="PS52015"/>
    </source>
</evidence>
<dbReference type="InterPro" id="IPR051045">
    <property type="entry name" value="TonB-dependent_transducer"/>
</dbReference>
<comment type="subcellular location">
    <subcellularLocation>
        <location evidence="1">Cell inner membrane</location>
        <topology evidence="1">Single-pass membrane protein</topology>
        <orientation evidence="1">Periplasmic side</orientation>
    </subcellularLocation>
</comment>
<keyword evidence="4" id="KW-1003">Cell membrane</keyword>
<dbReference type="SUPFAM" id="SSF49464">
    <property type="entry name" value="Carboxypeptidase regulatory domain-like"/>
    <property type="match status" value="1"/>
</dbReference>
<dbReference type="HOGENOM" id="CLU_854522_0_0_10"/>
<evidence type="ECO:0000313" key="11">
    <source>
        <dbReference type="EMBL" id="ACT91870.1"/>
    </source>
</evidence>
<evidence type="ECO:0000256" key="8">
    <source>
        <dbReference type="ARBA" id="ARBA00022989"/>
    </source>
</evidence>
<feature type="domain" description="TonB C-terminal" evidence="10">
    <location>
        <begin position="159"/>
        <end position="251"/>
    </location>
</feature>
<keyword evidence="6" id="KW-0812">Transmembrane</keyword>
<dbReference type="PROSITE" id="PS52015">
    <property type="entry name" value="TONB_CTD"/>
    <property type="match status" value="1"/>
</dbReference>
<dbReference type="Gene3D" id="3.30.1150.10">
    <property type="match status" value="1"/>
</dbReference>
<evidence type="ECO:0000256" key="3">
    <source>
        <dbReference type="ARBA" id="ARBA00022448"/>
    </source>
</evidence>
<keyword evidence="3" id="KW-0813">Transport</keyword>
<dbReference type="InterPro" id="IPR006260">
    <property type="entry name" value="TonB/TolA_C"/>
</dbReference>
<dbReference type="SUPFAM" id="SSF74653">
    <property type="entry name" value="TolA/TonB C-terminal domain"/>
    <property type="match status" value="1"/>
</dbReference>
<evidence type="ECO:0000256" key="1">
    <source>
        <dbReference type="ARBA" id="ARBA00004383"/>
    </source>
</evidence>
<dbReference type="PANTHER" id="PTHR33446">
    <property type="entry name" value="PROTEIN TONB-RELATED"/>
    <property type="match status" value="1"/>
</dbReference>
<protein>
    <submittedName>
        <fullName evidence="11">TonB family protein</fullName>
    </submittedName>
</protein>
<dbReference type="RefSeq" id="WP_015810127.1">
    <property type="nucleotide sequence ID" value="NC_013037.1"/>
</dbReference>
<dbReference type="NCBIfam" id="TIGR01352">
    <property type="entry name" value="tonB_Cterm"/>
    <property type="match status" value="1"/>
</dbReference>
<dbReference type="Pfam" id="PF03544">
    <property type="entry name" value="TonB_C"/>
    <property type="match status" value="1"/>
</dbReference>
<dbReference type="STRING" id="471854.Dfer_0606"/>
<keyword evidence="5" id="KW-0997">Cell inner membrane</keyword>
<organism evidence="11 12">
    <name type="scientific">Dyadobacter fermentans (strain ATCC 700827 / DSM 18053 / CIP 107007 / KCTC 52180 / NS114)</name>
    <dbReference type="NCBI Taxonomy" id="471854"/>
    <lineage>
        <taxon>Bacteria</taxon>
        <taxon>Pseudomonadati</taxon>
        <taxon>Bacteroidota</taxon>
        <taxon>Cytophagia</taxon>
        <taxon>Cytophagales</taxon>
        <taxon>Spirosomataceae</taxon>
        <taxon>Dyadobacter</taxon>
    </lineage>
</organism>
<dbReference type="EMBL" id="CP001619">
    <property type="protein sequence ID" value="ACT91870.1"/>
    <property type="molecule type" value="Genomic_DNA"/>
</dbReference>
<dbReference type="GO" id="GO:0055085">
    <property type="term" value="P:transmembrane transport"/>
    <property type="evidence" value="ECO:0007669"/>
    <property type="project" value="InterPro"/>
</dbReference>
<evidence type="ECO:0000256" key="4">
    <source>
        <dbReference type="ARBA" id="ARBA00022475"/>
    </source>
</evidence>
<reference evidence="11 12" key="1">
    <citation type="journal article" date="2009" name="Stand. Genomic Sci.">
        <title>Complete genome sequence of Dyadobacter fermentans type strain (NS114).</title>
        <authorList>
            <person name="Lang E."/>
            <person name="Lapidus A."/>
            <person name="Chertkov O."/>
            <person name="Brettin T."/>
            <person name="Detter J.C."/>
            <person name="Han C."/>
            <person name="Copeland A."/>
            <person name="Glavina Del Rio T."/>
            <person name="Nolan M."/>
            <person name="Chen F."/>
            <person name="Lucas S."/>
            <person name="Tice H."/>
            <person name="Cheng J.F."/>
            <person name="Land M."/>
            <person name="Hauser L."/>
            <person name="Chang Y.J."/>
            <person name="Jeffries C.D."/>
            <person name="Kopitz M."/>
            <person name="Bruce D."/>
            <person name="Goodwin L."/>
            <person name="Pitluck S."/>
            <person name="Ovchinnikova G."/>
            <person name="Pati A."/>
            <person name="Ivanova N."/>
            <person name="Mavrommatis K."/>
            <person name="Chen A."/>
            <person name="Palaniappan K."/>
            <person name="Chain P."/>
            <person name="Bristow J."/>
            <person name="Eisen J.A."/>
            <person name="Markowitz V."/>
            <person name="Hugenholtz P."/>
            <person name="Goker M."/>
            <person name="Rohde M."/>
            <person name="Kyrpides N.C."/>
            <person name="Klenk H.P."/>
        </authorList>
    </citation>
    <scope>NUCLEOTIDE SEQUENCE [LARGE SCALE GENOMIC DNA]</scope>
    <source>
        <strain evidence="12">ATCC 700827 / DSM 18053 / CIP 107007 / KCTC 52180 / NS114</strain>
    </source>
</reference>
<keyword evidence="7" id="KW-0653">Protein transport</keyword>
<dbReference type="AlphaFoldDB" id="C6W0D6"/>